<sequence>MLKIIPGATGYFNKTLNSNQFDNKDANKDKLDNIDATKDKLDNRGTIKGKLNNIYGKSIDYSALRHRDIIIAKIDLFIQRITHNLWHARKKNVFLIEQITNLKVWVNKYIDDCTDEDLNDRDFIASVVDRAIFHFAINSICNPGDNKDATPIERCTFDVETKNGLPSTVQLFYEESKDNEPLANIHFQAIGSGFLTFVNACQEHDDNSLKLFASLLISLSYSSAYTDLAGAEKVNINEYNENYLTAQFEELSQRDMKKYLGEMKHLADRGGMKFDDYLDKMSLLVNEGKLEPDILSKMRDAAPKLIDFAKSFDPNSKEKIKILTDTSNLIYDLFGVKSAK</sequence>
<dbReference type="Proteomes" id="UP000533284">
    <property type="component" value="Unassembled WGS sequence"/>
</dbReference>
<evidence type="ECO:0000313" key="1">
    <source>
        <dbReference type="EMBL" id="AXO05218.1"/>
    </source>
</evidence>
<dbReference type="EMBL" id="DADPIR010000021">
    <property type="protein sequence ID" value="HAZ7492883.1"/>
    <property type="molecule type" value="Genomic_DNA"/>
</dbReference>
<dbReference type="Pfam" id="PF10897">
    <property type="entry name" value="DUF2713"/>
    <property type="match status" value="1"/>
</dbReference>
<evidence type="ECO:0000313" key="4">
    <source>
        <dbReference type="Proteomes" id="UP000256244"/>
    </source>
</evidence>
<evidence type="ECO:0000313" key="3">
    <source>
        <dbReference type="EMBL" id="HAZ7492883.1"/>
    </source>
</evidence>
<dbReference type="EMBL" id="CP031546">
    <property type="protein sequence ID" value="AXO05218.1"/>
    <property type="molecule type" value="Genomic_DNA"/>
</dbReference>
<dbReference type="EMBL" id="AASDBN010000025">
    <property type="protein sequence ID" value="EFB1698509.1"/>
    <property type="molecule type" value="Genomic_DNA"/>
</dbReference>
<accession>A0A0D0NBG6</accession>
<evidence type="ECO:0000313" key="5">
    <source>
        <dbReference type="Proteomes" id="UP000533284"/>
    </source>
</evidence>
<protein>
    <submittedName>
        <fullName evidence="2">DUF2713 family protein</fullName>
    </submittedName>
</protein>
<gene>
    <name evidence="1" type="ORF">DS732_01935</name>
    <name evidence="2" type="ORF">FJQ40_13950</name>
    <name evidence="3" type="ORF">J8F57_003125</name>
</gene>
<organism evidence="2 5">
    <name type="scientific">Escherichia coli</name>
    <dbReference type="NCBI Taxonomy" id="562"/>
    <lineage>
        <taxon>Bacteria</taxon>
        <taxon>Pseudomonadati</taxon>
        <taxon>Pseudomonadota</taxon>
        <taxon>Gammaproteobacteria</taxon>
        <taxon>Enterobacterales</taxon>
        <taxon>Enterobacteriaceae</taxon>
        <taxon>Escherichia</taxon>
    </lineage>
</organism>
<reference evidence="2 5" key="3">
    <citation type="submission" date="2019-06" db="EMBL/GenBank/DDBJ databases">
        <authorList>
            <consortium name="GenomeTrakr network: Whole genome sequencing for foodborne pathogen traceback"/>
        </authorList>
    </citation>
    <scope>NUCLEOTIDE SEQUENCE [LARGE SCALE GENOMIC DNA]</scope>
    <source>
        <strain evidence="2 5">PSU-1847</strain>
    </source>
</reference>
<dbReference type="RefSeq" id="WP_000912594.1">
    <property type="nucleotide sequence ID" value="NZ_AP022409.1"/>
</dbReference>
<reference evidence="3" key="4">
    <citation type="submission" date="2021-03" db="EMBL/GenBank/DDBJ databases">
        <authorList>
            <consortium name="NCBI Pathogen Detection Project"/>
        </authorList>
    </citation>
    <scope>NUCLEOTIDE SEQUENCE</scope>
    <source>
        <strain evidence="3">SJP41</strain>
    </source>
</reference>
<reference evidence="3" key="1">
    <citation type="journal article" date="2018" name="Genome Biol.">
        <title>SKESA: strategic k-mer extension for scrupulous assemblies.</title>
        <authorList>
            <person name="Souvorov A."/>
            <person name="Agarwala R."/>
            <person name="Lipman D.J."/>
        </authorList>
    </citation>
    <scope>NUCLEOTIDE SEQUENCE</scope>
    <source>
        <strain evidence="3">SJP41</strain>
    </source>
</reference>
<dbReference type="Proteomes" id="UP000868636">
    <property type="component" value="Unassembled WGS sequence"/>
</dbReference>
<evidence type="ECO:0000313" key="2">
    <source>
        <dbReference type="EMBL" id="EFB1698509.1"/>
    </source>
</evidence>
<proteinExistence type="predicted"/>
<dbReference type="InterPro" id="IPR020404">
    <property type="entry name" value="DUF2713"/>
</dbReference>
<reference evidence="1 4" key="2">
    <citation type="submission" date="2018-08" db="EMBL/GenBank/DDBJ databases">
        <title>Complete genome sequencing and genomic characterization of five Escherichia coli strains co-producing MCR-1 and ESBLs from different origins in China.</title>
        <authorList>
            <person name="Bai L."/>
        </authorList>
    </citation>
    <scope>NUCLEOTIDE SEQUENCE [LARGE SCALE GENOMIC DNA]</scope>
    <source>
        <strain evidence="1">Cq9</strain>
        <strain evidence="4">cq9</strain>
    </source>
</reference>
<dbReference type="OMA" id="VNACQEY"/>
<name>A0A0D0NBG6_ECOLX</name>
<dbReference type="Proteomes" id="UP000256244">
    <property type="component" value="Chromosome"/>
</dbReference>
<dbReference type="AlphaFoldDB" id="A0A0D0NBG6"/>